<dbReference type="GO" id="GO:0003853">
    <property type="term" value="F:short-chain 2-methyl fatty acyl-CoA dehydrogenase activity"/>
    <property type="evidence" value="ECO:0007669"/>
    <property type="project" value="UniProtKB-EC"/>
</dbReference>
<comment type="catalytic activity">
    <reaction evidence="24">
        <text>hexanoyl-CoA + oxidized [electron-transfer flavoprotein] + H(+) = (2E)-hexenoyl-CoA + reduced [electron-transfer flavoprotein]</text>
        <dbReference type="Rhea" id="RHEA:43464"/>
        <dbReference type="Rhea" id="RHEA-COMP:10685"/>
        <dbReference type="Rhea" id="RHEA-COMP:10686"/>
        <dbReference type="ChEBI" id="CHEBI:15378"/>
        <dbReference type="ChEBI" id="CHEBI:57692"/>
        <dbReference type="ChEBI" id="CHEBI:58307"/>
        <dbReference type="ChEBI" id="CHEBI:62077"/>
        <dbReference type="ChEBI" id="CHEBI:62620"/>
    </reaction>
    <physiologicalReaction direction="left-to-right" evidence="24">
        <dbReference type="Rhea" id="RHEA:43465"/>
    </physiologicalReaction>
</comment>
<dbReference type="SUPFAM" id="SSF56645">
    <property type="entry name" value="Acyl-CoA dehydrogenase NM domain-like"/>
    <property type="match status" value="1"/>
</dbReference>
<evidence type="ECO:0000313" key="31">
    <source>
        <dbReference type="EMBL" id="EEU40172.1"/>
    </source>
</evidence>
<keyword evidence="13" id="KW-0443">Lipid metabolism</keyword>
<dbReference type="KEGG" id="nhe:NECHADRAFT_103350"/>
<dbReference type="Proteomes" id="UP000005206">
    <property type="component" value="Chromosome 2"/>
</dbReference>
<dbReference type="InterPro" id="IPR013786">
    <property type="entry name" value="AcylCoA_DH/ox_N"/>
</dbReference>
<keyword evidence="10" id="KW-0809">Transit peptide</keyword>
<evidence type="ECO:0000256" key="26">
    <source>
        <dbReference type="ARBA" id="ARBA00051903"/>
    </source>
</evidence>
<evidence type="ECO:0000256" key="12">
    <source>
        <dbReference type="ARBA" id="ARBA00023002"/>
    </source>
</evidence>
<comment type="catalytic activity">
    <reaction evidence="20">
        <text>2-methylbutanoyl-CoA + oxidized [electron-transfer flavoprotein] + H(+) = (2E)-2-methylbut-2-enoyl-CoA + reduced [electron-transfer flavoprotein]</text>
        <dbReference type="Rhea" id="RHEA:43780"/>
        <dbReference type="Rhea" id="RHEA-COMP:10685"/>
        <dbReference type="Rhea" id="RHEA-COMP:10686"/>
        <dbReference type="ChEBI" id="CHEBI:15378"/>
        <dbReference type="ChEBI" id="CHEBI:57336"/>
        <dbReference type="ChEBI" id="CHEBI:57337"/>
        <dbReference type="ChEBI" id="CHEBI:57692"/>
        <dbReference type="ChEBI" id="CHEBI:58307"/>
        <dbReference type="EC" id="1.3.8.5"/>
    </reaction>
    <physiologicalReaction direction="left-to-right" evidence="20">
        <dbReference type="Rhea" id="RHEA:43781"/>
    </physiologicalReaction>
</comment>
<dbReference type="GO" id="GO:0046395">
    <property type="term" value="P:carboxylic acid catabolic process"/>
    <property type="evidence" value="ECO:0007669"/>
    <property type="project" value="UniProtKB-ARBA"/>
</dbReference>
<keyword evidence="32" id="KW-1185">Reference proteome</keyword>
<evidence type="ECO:0000256" key="14">
    <source>
        <dbReference type="ARBA" id="ARBA00023128"/>
    </source>
</evidence>
<protein>
    <recommendedName>
        <fullName evidence="17">Short/branched chain specific acyl-CoA dehydrogenase, mitochondrial</fullName>
        <ecNumber evidence="16">1.3.8.5</ecNumber>
    </recommendedName>
    <alternativeName>
        <fullName evidence="19">2-methyl branched chain acyl-CoA dehydrogenase</fullName>
    </alternativeName>
    <alternativeName>
        <fullName evidence="18">2-methylbutyryl-coenzyme A dehydrogenase</fullName>
    </alternativeName>
</protein>
<dbReference type="Pfam" id="PF02770">
    <property type="entry name" value="Acyl-CoA_dh_M"/>
    <property type="match status" value="1"/>
</dbReference>
<dbReference type="GeneID" id="9668080"/>
<keyword evidence="7 27" id="KW-0285">Flavoprotein</keyword>
<comment type="catalytic activity">
    <reaction evidence="26">
        <text>2-methylpropanoyl-CoA + oxidized [electron-transfer flavoprotein] + H(+) = 2-methylpropenoyl-CoA + reduced [electron-transfer flavoprotein]</text>
        <dbReference type="Rhea" id="RHEA:44180"/>
        <dbReference type="Rhea" id="RHEA-COMP:10685"/>
        <dbReference type="Rhea" id="RHEA-COMP:10686"/>
        <dbReference type="ChEBI" id="CHEBI:15378"/>
        <dbReference type="ChEBI" id="CHEBI:57338"/>
        <dbReference type="ChEBI" id="CHEBI:57692"/>
        <dbReference type="ChEBI" id="CHEBI:58307"/>
        <dbReference type="ChEBI" id="CHEBI:62500"/>
    </reaction>
    <physiologicalReaction direction="left-to-right" evidence="26">
        <dbReference type="Rhea" id="RHEA:44181"/>
    </physiologicalReaction>
</comment>
<comment type="pathway">
    <text evidence="15">Amino-acid degradation; L-isoleucine degradation.</text>
</comment>
<dbReference type="Gene3D" id="1.10.540.10">
    <property type="entry name" value="Acyl-CoA dehydrogenase/oxidase, N-terminal domain"/>
    <property type="match status" value="1"/>
</dbReference>
<evidence type="ECO:0000256" key="27">
    <source>
        <dbReference type="RuleBase" id="RU362125"/>
    </source>
</evidence>
<dbReference type="FunFam" id="1.10.540.10:FF:000012">
    <property type="entry name" value="Acyl-CoA dehydrogenase short/branched chain"/>
    <property type="match status" value="1"/>
</dbReference>
<dbReference type="PROSITE" id="PS00072">
    <property type="entry name" value="ACYL_COA_DH_1"/>
    <property type="match status" value="1"/>
</dbReference>
<evidence type="ECO:0000256" key="4">
    <source>
        <dbReference type="ARBA" id="ARBA00009347"/>
    </source>
</evidence>
<accession>C7Z6Q2</accession>
<evidence type="ECO:0000256" key="6">
    <source>
        <dbReference type="ARBA" id="ARBA00022553"/>
    </source>
</evidence>
<dbReference type="VEuPathDB" id="FungiDB:NECHADRAFT_103350"/>
<evidence type="ECO:0000256" key="20">
    <source>
        <dbReference type="ARBA" id="ARBA00048235"/>
    </source>
</evidence>
<evidence type="ECO:0000256" key="23">
    <source>
        <dbReference type="ARBA" id="ARBA00049096"/>
    </source>
</evidence>
<evidence type="ECO:0000256" key="22">
    <source>
        <dbReference type="ARBA" id="ARBA00048592"/>
    </source>
</evidence>
<dbReference type="OMA" id="AMEELFW"/>
<sequence length="442" mass="47931">MSSFTRVLRPALRGGRGLTQRVATAPRCMTRISPNVARPLSTTATRRNDHIDISEIPPTPISHLSEVEAAMADTVSKFATDIVLPKAREMDEAEEMDPEIVEQLFEQGLMGVEIPEEYGGAGMNFTSAIIGIEELARADPSVSVLVDVHNTLCNTAIINYGSPALKKKWLPRLATNTVASFCLSEPVSGSDAFALATKATETADGFKINGGKMWITNSMESGLFIVFANLDPSKGYKGITAFLVEKGTPGFSIAKKEKKLGIRASSTCVINLDDVVVPKENLLGERGHGYKYAISLLNEGRIGIAAQMTGLALGAWENAARYVWNDRKQFGQLVGEFQGMQHQIAQSYTEIAAARALVYNAARKKEAGENFVRDAAMAKLYASQVAGRVSGLAVEWMGGMGFVREGLAEKYFRDSKIGAIYEGTSNIQLNTIAKLLQKEYTS</sequence>
<evidence type="ECO:0000256" key="18">
    <source>
        <dbReference type="ARBA" id="ARBA00041537"/>
    </source>
</evidence>
<dbReference type="Gene3D" id="1.20.140.10">
    <property type="entry name" value="Butyryl-CoA Dehydrogenase, subunit A, domain 3"/>
    <property type="match status" value="1"/>
</dbReference>
<comment type="subcellular location">
    <subcellularLocation>
        <location evidence="2">Mitochondrion matrix</location>
    </subcellularLocation>
</comment>
<dbReference type="InterPro" id="IPR009075">
    <property type="entry name" value="AcylCo_DH/oxidase_C"/>
</dbReference>
<evidence type="ECO:0000256" key="13">
    <source>
        <dbReference type="ARBA" id="ARBA00023098"/>
    </source>
</evidence>
<feature type="domain" description="Acyl-CoA dehydrogenase/oxidase N-terminal" evidence="30">
    <location>
        <begin position="66"/>
        <end position="175"/>
    </location>
</feature>
<gene>
    <name evidence="31" type="ORF">NECHADRAFT_103350</name>
</gene>
<evidence type="ECO:0000259" key="29">
    <source>
        <dbReference type="Pfam" id="PF02770"/>
    </source>
</evidence>
<evidence type="ECO:0000256" key="25">
    <source>
        <dbReference type="ARBA" id="ARBA00049552"/>
    </source>
</evidence>
<dbReference type="SUPFAM" id="SSF47203">
    <property type="entry name" value="Acyl-CoA dehydrogenase C-terminal domain-like"/>
    <property type="match status" value="1"/>
</dbReference>
<evidence type="ECO:0000256" key="7">
    <source>
        <dbReference type="ARBA" id="ARBA00022630"/>
    </source>
</evidence>
<dbReference type="InterPro" id="IPR009100">
    <property type="entry name" value="AcylCoA_DH/oxidase_NM_dom_sf"/>
</dbReference>
<dbReference type="PANTHER" id="PTHR43884">
    <property type="entry name" value="ACYL-COA DEHYDROGENASE"/>
    <property type="match status" value="1"/>
</dbReference>
<keyword evidence="12 27" id="KW-0560">Oxidoreductase</keyword>
<dbReference type="FunFam" id="1.20.140.10:FF:000002">
    <property type="entry name" value="Acyl-CoA dehydrogenase short/branched chain"/>
    <property type="match status" value="1"/>
</dbReference>
<dbReference type="InParanoid" id="C7Z6Q2"/>
<dbReference type="FunFam" id="2.40.110.10:FF:000001">
    <property type="entry name" value="Acyl-CoA dehydrogenase, mitochondrial"/>
    <property type="match status" value="1"/>
</dbReference>
<comment type="catalytic activity">
    <reaction evidence="21">
        <text>valproyl-CoA + oxidized [electron-transfer flavoprotein] + H(+) = (2E)-2-propylpent-2-enoyl-CoA + reduced [electron-transfer flavoprotein]</text>
        <dbReference type="Rhea" id="RHEA:65344"/>
        <dbReference type="Rhea" id="RHEA-COMP:10685"/>
        <dbReference type="Rhea" id="RHEA-COMP:10686"/>
        <dbReference type="ChEBI" id="CHEBI:15378"/>
        <dbReference type="ChEBI" id="CHEBI:57692"/>
        <dbReference type="ChEBI" id="CHEBI:58307"/>
        <dbReference type="ChEBI" id="CHEBI:156457"/>
        <dbReference type="ChEBI" id="CHEBI:156458"/>
    </reaction>
    <physiologicalReaction direction="left-to-right" evidence="21">
        <dbReference type="Rhea" id="RHEA:65345"/>
    </physiologicalReaction>
</comment>
<name>C7Z6Q2_FUSV7</name>
<keyword evidence="6" id="KW-0597">Phosphoprotein</keyword>
<comment type="pathway">
    <text evidence="3">Lipid metabolism; mitochondrial fatty acid beta-oxidation.</text>
</comment>
<dbReference type="Gene3D" id="2.40.110.10">
    <property type="entry name" value="Butyryl-CoA Dehydrogenase, subunit A, domain 2"/>
    <property type="match status" value="1"/>
</dbReference>
<comment type="catalytic activity">
    <reaction evidence="22">
        <text>(2R)-2-methylbutanoyl-CoA + oxidized [electron-transfer flavoprotein] + H(+) = ethylacryloyl-CoA + reduced [electron-transfer flavoprotein]</text>
        <dbReference type="Rhea" id="RHEA:65296"/>
        <dbReference type="Rhea" id="RHEA-COMP:10685"/>
        <dbReference type="Rhea" id="RHEA-COMP:10686"/>
        <dbReference type="ChEBI" id="CHEBI:15378"/>
        <dbReference type="ChEBI" id="CHEBI:57692"/>
        <dbReference type="ChEBI" id="CHEBI:58307"/>
        <dbReference type="ChEBI" id="CHEBI:156439"/>
        <dbReference type="ChEBI" id="CHEBI:156440"/>
    </reaction>
    <physiologicalReaction direction="left-to-right" evidence="22">
        <dbReference type="Rhea" id="RHEA:65297"/>
    </physiologicalReaction>
</comment>
<comment type="subunit">
    <text evidence="5">Homotetramer.</text>
</comment>
<proteinExistence type="inferred from homology"/>
<dbReference type="PANTHER" id="PTHR43884:SF1">
    <property type="entry name" value="SHORT_BRANCHED CHAIN SPECIFIC ACYL-COA DEHYDROGENASE, MITOCHONDRIAL"/>
    <property type="match status" value="1"/>
</dbReference>
<dbReference type="EMBL" id="GG698910">
    <property type="protein sequence ID" value="EEU40172.1"/>
    <property type="molecule type" value="Genomic_DNA"/>
</dbReference>
<evidence type="ECO:0000256" key="5">
    <source>
        <dbReference type="ARBA" id="ARBA00011881"/>
    </source>
</evidence>
<dbReference type="InterPro" id="IPR036250">
    <property type="entry name" value="AcylCo_DH-like_C"/>
</dbReference>
<evidence type="ECO:0000256" key="24">
    <source>
        <dbReference type="ARBA" id="ARBA00049192"/>
    </source>
</evidence>
<evidence type="ECO:0000256" key="19">
    <source>
        <dbReference type="ARBA" id="ARBA00042821"/>
    </source>
</evidence>
<keyword evidence="9" id="KW-0276">Fatty acid metabolism</keyword>
<comment type="similarity">
    <text evidence="4 27">Belongs to the acyl-CoA dehydrogenase family.</text>
</comment>
<evidence type="ECO:0000256" key="16">
    <source>
        <dbReference type="ARBA" id="ARBA00039036"/>
    </source>
</evidence>
<dbReference type="GO" id="GO:0006631">
    <property type="term" value="P:fatty acid metabolic process"/>
    <property type="evidence" value="ECO:0007669"/>
    <property type="project" value="UniProtKB-KW"/>
</dbReference>
<keyword evidence="11" id="KW-0007">Acetylation</keyword>
<keyword evidence="14" id="KW-0496">Mitochondrion</keyword>
<dbReference type="STRING" id="660122.C7Z6Q2"/>
<feature type="domain" description="Acyl-CoA oxidase/dehydrogenase middle" evidence="29">
    <location>
        <begin position="180"/>
        <end position="275"/>
    </location>
</feature>
<evidence type="ECO:0000313" key="32">
    <source>
        <dbReference type="Proteomes" id="UP000005206"/>
    </source>
</evidence>
<reference evidence="31 32" key="1">
    <citation type="journal article" date="2009" name="PLoS Genet.">
        <title>The genome of Nectria haematococca: contribution of supernumerary chromosomes to gene expansion.</title>
        <authorList>
            <person name="Coleman J.J."/>
            <person name="Rounsley S.D."/>
            <person name="Rodriguez-Carres M."/>
            <person name="Kuo A."/>
            <person name="Wasmann C.C."/>
            <person name="Grimwood J."/>
            <person name="Schmutz J."/>
            <person name="Taga M."/>
            <person name="White G.J."/>
            <person name="Zhou S."/>
            <person name="Schwartz D.C."/>
            <person name="Freitag M."/>
            <person name="Ma L.J."/>
            <person name="Danchin E.G."/>
            <person name="Henrissat B."/>
            <person name="Coutinho P.M."/>
            <person name="Nelson D.R."/>
            <person name="Straney D."/>
            <person name="Napoli C.A."/>
            <person name="Barker B.M."/>
            <person name="Gribskov M."/>
            <person name="Rep M."/>
            <person name="Kroken S."/>
            <person name="Molnar I."/>
            <person name="Rensing C."/>
            <person name="Kennell J.C."/>
            <person name="Zamora J."/>
            <person name="Farman M.L."/>
            <person name="Selker E.U."/>
            <person name="Salamov A."/>
            <person name="Shapiro H."/>
            <person name="Pangilinan J."/>
            <person name="Lindquist E."/>
            <person name="Lamers C."/>
            <person name="Grigoriev I.V."/>
            <person name="Geiser D.M."/>
            <person name="Covert S.F."/>
            <person name="Temporini E."/>
            <person name="Vanetten H.D."/>
        </authorList>
    </citation>
    <scope>NUCLEOTIDE SEQUENCE [LARGE SCALE GENOMIC DNA]</scope>
    <source>
        <strain evidence="32">ATCC MYA-4622 / CBS 123669 / FGSC 9596 / NRRL 45880 / 77-13-4</strain>
    </source>
</reference>
<evidence type="ECO:0000256" key="1">
    <source>
        <dbReference type="ARBA" id="ARBA00001974"/>
    </source>
</evidence>
<evidence type="ECO:0000256" key="15">
    <source>
        <dbReference type="ARBA" id="ARBA00037895"/>
    </source>
</evidence>
<dbReference type="InterPro" id="IPR037069">
    <property type="entry name" value="AcylCoA_DH/ox_N_sf"/>
</dbReference>
<feature type="domain" description="Acyl-CoA dehydrogenase/oxidase C-terminal" evidence="28">
    <location>
        <begin position="287"/>
        <end position="434"/>
    </location>
</feature>
<dbReference type="HOGENOM" id="CLU_018204_0_0_1"/>
<evidence type="ECO:0000256" key="9">
    <source>
        <dbReference type="ARBA" id="ARBA00022832"/>
    </source>
</evidence>
<dbReference type="InterPro" id="IPR006091">
    <property type="entry name" value="Acyl-CoA_Oxase/DH_mid-dom"/>
</dbReference>
<dbReference type="EC" id="1.3.8.5" evidence="16"/>
<dbReference type="Pfam" id="PF00441">
    <property type="entry name" value="Acyl-CoA_dh_1"/>
    <property type="match status" value="1"/>
</dbReference>
<dbReference type="GO" id="GO:0050660">
    <property type="term" value="F:flavin adenine dinucleotide binding"/>
    <property type="evidence" value="ECO:0007669"/>
    <property type="project" value="InterPro"/>
</dbReference>
<dbReference type="InterPro" id="IPR006089">
    <property type="entry name" value="Acyl-CoA_DH_CS"/>
</dbReference>
<comment type="cofactor">
    <cofactor evidence="1 27">
        <name>FAD</name>
        <dbReference type="ChEBI" id="CHEBI:57692"/>
    </cofactor>
</comment>
<comment type="catalytic activity">
    <reaction evidence="23">
        <text>butanoyl-CoA + oxidized [electron-transfer flavoprotein] + H(+) = (2E)-butenoyl-CoA + reduced [electron-transfer flavoprotein]</text>
        <dbReference type="Rhea" id="RHEA:24004"/>
        <dbReference type="Rhea" id="RHEA-COMP:10685"/>
        <dbReference type="Rhea" id="RHEA-COMP:10686"/>
        <dbReference type="ChEBI" id="CHEBI:15378"/>
        <dbReference type="ChEBI" id="CHEBI:57332"/>
        <dbReference type="ChEBI" id="CHEBI:57371"/>
        <dbReference type="ChEBI" id="CHEBI:57692"/>
        <dbReference type="ChEBI" id="CHEBI:58307"/>
    </reaction>
    <physiologicalReaction direction="left-to-right" evidence="23">
        <dbReference type="Rhea" id="RHEA:24005"/>
    </physiologicalReaction>
</comment>
<dbReference type="OrthoDB" id="10262177at2759"/>
<evidence type="ECO:0000259" key="28">
    <source>
        <dbReference type="Pfam" id="PF00441"/>
    </source>
</evidence>
<evidence type="ECO:0000256" key="10">
    <source>
        <dbReference type="ARBA" id="ARBA00022946"/>
    </source>
</evidence>
<organism evidence="31 32">
    <name type="scientific">Fusarium vanettenii (strain ATCC MYA-4622 / CBS 123669 / FGSC 9596 / NRRL 45880 / 77-13-4)</name>
    <name type="common">Fusarium solani subsp. pisi</name>
    <dbReference type="NCBI Taxonomy" id="660122"/>
    <lineage>
        <taxon>Eukaryota</taxon>
        <taxon>Fungi</taxon>
        <taxon>Dikarya</taxon>
        <taxon>Ascomycota</taxon>
        <taxon>Pezizomycotina</taxon>
        <taxon>Sordariomycetes</taxon>
        <taxon>Hypocreomycetidae</taxon>
        <taxon>Hypocreales</taxon>
        <taxon>Nectriaceae</taxon>
        <taxon>Fusarium</taxon>
        <taxon>Fusarium solani species complex</taxon>
        <taxon>Fusarium vanettenii</taxon>
    </lineage>
</organism>
<dbReference type="InterPro" id="IPR046373">
    <property type="entry name" value="Acyl-CoA_Oxase/DH_mid-dom_sf"/>
</dbReference>
<dbReference type="Pfam" id="PF02771">
    <property type="entry name" value="Acyl-CoA_dh_N"/>
    <property type="match status" value="1"/>
</dbReference>
<evidence type="ECO:0000256" key="8">
    <source>
        <dbReference type="ARBA" id="ARBA00022827"/>
    </source>
</evidence>
<evidence type="ECO:0000256" key="2">
    <source>
        <dbReference type="ARBA" id="ARBA00004305"/>
    </source>
</evidence>
<dbReference type="eggNOG" id="KOG0139">
    <property type="taxonomic scope" value="Eukaryota"/>
</dbReference>
<evidence type="ECO:0000256" key="3">
    <source>
        <dbReference type="ARBA" id="ARBA00005198"/>
    </source>
</evidence>
<dbReference type="PROSITE" id="PS00073">
    <property type="entry name" value="ACYL_COA_DH_2"/>
    <property type="match status" value="1"/>
</dbReference>
<dbReference type="AlphaFoldDB" id="C7Z6Q2"/>
<comment type="catalytic activity">
    <reaction evidence="25">
        <text>(2S)-2-methylbutanoyl-CoA + oxidized [electron-transfer flavoprotein] + H(+) = (2E)-2-methylbut-2-enoyl-CoA + reduced [electron-transfer flavoprotein]</text>
        <dbReference type="Rhea" id="RHEA:48256"/>
        <dbReference type="Rhea" id="RHEA-COMP:10685"/>
        <dbReference type="Rhea" id="RHEA-COMP:10686"/>
        <dbReference type="ChEBI" id="CHEBI:15378"/>
        <dbReference type="ChEBI" id="CHEBI:57337"/>
        <dbReference type="ChEBI" id="CHEBI:57692"/>
        <dbReference type="ChEBI" id="CHEBI:58307"/>
        <dbReference type="ChEBI" id="CHEBI:88166"/>
    </reaction>
    <physiologicalReaction direction="left-to-right" evidence="25">
        <dbReference type="Rhea" id="RHEA:48257"/>
    </physiologicalReaction>
</comment>
<evidence type="ECO:0000259" key="30">
    <source>
        <dbReference type="Pfam" id="PF02771"/>
    </source>
</evidence>
<keyword evidence="8 27" id="KW-0274">FAD</keyword>
<evidence type="ECO:0000256" key="17">
    <source>
        <dbReference type="ARBA" id="ARBA00039850"/>
    </source>
</evidence>
<evidence type="ECO:0000256" key="21">
    <source>
        <dbReference type="ARBA" id="ARBA00048307"/>
    </source>
</evidence>
<dbReference type="CDD" id="cd01158">
    <property type="entry name" value="SCAD_SBCAD"/>
    <property type="match status" value="1"/>
</dbReference>
<evidence type="ECO:0000256" key="11">
    <source>
        <dbReference type="ARBA" id="ARBA00022990"/>
    </source>
</evidence>
<dbReference type="GO" id="GO:0005759">
    <property type="term" value="C:mitochondrial matrix"/>
    <property type="evidence" value="ECO:0007669"/>
    <property type="project" value="UniProtKB-SubCell"/>
</dbReference>
<dbReference type="RefSeq" id="XP_003045885.1">
    <property type="nucleotide sequence ID" value="XM_003045839.1"/>
</dbReference>